<sequence>MIQELVTIFASVGFIGYLIYLYFTWNFNYWKAKGVQGPEPVFFKGNFPNIVSREENMVYDIDDIYNLKK</sequence>
<name>T1H597_MEGSC</name>
<keyword evidence="1" id="KW-1133">Transmembrane helix</keyword>
<dbReference type="EnsemblMetazoa" id="MESCA011472-RA">
    <property type="protein sequence ID" value="MESCA011472-PA"/>
    <property type="gene ID" value="MESCA011472"/>
</dbReference>
<evidence type="ECO:0000313" key="2">
    <source>
        <dbReference type="EnsemblMetazoa" id="MESCA011472-PA"/>
    </source>
</evidence>
<proteinExistence type="predicted"/>
<keyword evidence="3" id="KW-1185">Reference proteome</keyword>
<accession>T1H597</accession>
<dbReference type="AlphaFoldDB" id="T1H597"/>
<keyword evidence="1" id="KW-0812">Transmembrane</keyword>
<reference evidence="2" key="2">
    <citation type="submission" date="2015-06" db="UniProtKB">
        <authorList>
            <consortium name="EnsemblMetazoa"/>
        </authorList>
    </citation>
    <scope>IDENTIFICATION</scope>
</reference>
<dbReference type="Proteomes" id="UP000015102">
    <property type="component" value="Unassembled WGS sequence"/>
</dbReference>
<organism evidence="2 3">
    <name type="scientific">Megaselia scalaris</name>
    <name type="common">Humpbacked fly</name>
    <name type="synonym">Phora scalaris</name>
    <dbReference type="NCBI Taxonomy" id="36166"/>
    <lineage>
        <taxon>Eukaryota</taxon>
        <taxon>Metazoa</taxon>
        <taxon>Ecdysozoa</taxon>
        <taxon>Arthropoda</taxon>
        <taxon>Hexapoda</taxon>
        <taxon>Insecta</taxon>
        <taxon>Pterygota</taxon>
        <taxon>Neoptera</taxon>
        <taxon>Endopterygota</taxon>
        <taxon>Diptera</taxon>
        <taxon>Brachycera</taxon>
        <taxon>Muscomorpha</taxon>
        <taxon>Platypezoidea</taxon>
        <taxon>Phoridae</taxon>
        <taxon>Megaseliini</taxon>
        <taxon>Megaselia</taxon>
    </lineage>
</organism>
<dbReference type="EMBL" id="CAQQ02121813">
    <property type="status" value="NOT_ANNOTATED_CDS"/>
    <property type="molecule type" value="Genomic_DNA"/>
</dbReference>
<reference evidence="3" key="1">
    <citation type="submission" date="2013-02" db="EMBL/GenBank/DDBJ databases">
        <authorList>
            <person name="Hughes D."/>
        </authorList>
    </citation>
    <scope>NUCLEOTIDE SEQUENCE</scope>
    <source>
        <strain>Durham</strain>
        <strain evidence="3">NC isolate 2 -- Noor lab</strain>
    </source>
</reference>
<dbReference type="STRING" id="36166.T1H597"/>
<keyword evidence="1" id="KW-0472">Membrane</keyword>
<feature type="transmembrane region" description="Helical" evidence="1">
    <location>
        <begin position="6"/>
        <end position="23"/>
    </location>
</feature>
<evidence type="ECO:0000256" key="1">
    <source>
        <dbReference type="SAM" id="Phobius"/>
    </source>
</evidence>
<evidence type="ECO:0000313" key="3">
    <source>
        <dbReference type="Proteomes" id="UP000015102"/>
    </source>
</evidence>
<protein>
    <submittedName>
        <fullName evidence="2">Uncharacterized protein</fullName>
    </submittedName>
</protein>
<dbReference type="HOGENOM" id="CLU_2778756_0_0_1"/>